<dbReference type="Gene3D" id="3.30.420.10">
    <property type="entry name" value="Ribonuclease H-like superfamily/Ribonuclease H"/>
    <property type="match status" value="1"/>
</dbReference>
<dbReference type="AlphaFoldDB" id="A0AAD2FK40"/>
<dbReference type="InterPro" id="IPR036397">
    <property type="entry name" value="RNaseH_sf"/>
</dbReference>
<name>A0AAD2FK40_9STRA</name>
<evidence type="ECO:0000259" key="2">
    <source>
        <dbReference type="Pfam" id="PF07727"/>
    </source>
</evidence>
<dbReference type="GO" id="GO:0003676">
    <property type="term" value="F:nucleic acid binding"/>
    <property type="evidence" value="ECO:0007669"/>
    <property type="project" value="InterPro"/>
</dbReference>
<gene>
    <name evidence="3" type="ORF">CYCCA115_LOCUS5421</name>
</gene>
<accession>A0AAD2FK40</accession>
<protein>
    <recommendedName>
        <fullName evidence="2">Reverse transcriptase Ty1/copia-type domain-containing protein</fullName>
    </recommendedName>
</protein>
<dbReference type="EMBL" id="CAKOGP040000571">
    <property type="protein sequence ID" value="CAJ1936905.1"/>
    <property type="molecule type" value="Genomic_DNA"/>
</dbReference>
<evidence type="ECO:0000313" key="3">
    <source>
        <dbReference type="EMBL" id="CAJ1936905.1"/>
    </source>
</evidence>
<dbReference type="InterPro" id="IPR012337">
    <property type="entry name" value="RNaseH-like_sf"/>
</dbReference>
<feature type="region of interest" description="Disordered" evidence="1">
    <location>
        <begin position="222"/>
        <end position="244"/>
    </location>
</feature>
<dbReference type="SUPFAM" id="SSF53098">
    <property type="entry name" value="Ribonuclease H-like"/>
    <property type="match status" value="1"/>
</dbReference>
<sequence>MRTKKDVTLAVKQFEKEIGVPHAIVCDAAGEQTSIELRRFLNSIGTTIRVLKQGTPWANRAELYVGLMKEAVRRDMRDSNCPFVFWDYCVERRARVNNLTAKDSFQLRGQTPQTEVTGDPGDISNLCRFGWYEWCYAMNKNIAFPHNKEILGRVLGPATGMGNEMCQWVLQGNGTVISRRTVRPLKTEEIHLPEEEQKRQLYDSLIEKKHGPSFIKLEKDLDSEEDGTTTNAHNMSNGVASEEEEDHWELYEDDEQFARPMPDVEDQLDIHGHLINQQPAYDLLLNLEIRNESGEHGKVVQQIVSPDGRQMGSYDENPALNTIMYEVEFNDGAIKEYGATTIAENILTQVDDDGFSSPMLKAIVDWRKDPKTAVRKKDQYVQSHSGRRQRKTTKGWEHKILWSDDSHSWIDLKDMKESNPVDVAEFAVAKKIDDEPAFKWWVPYTIRKRDVIISAVKSRARKTTDKYGAELQTSVAHAKRLDAQNGNNLWITALQLEMTQLGVAIELQDNGIQAPPGWSQISGHLVWDVKIDFTRKARWVLDGHKTPDPTCSQYAGVVLRESVRIAFTYAALNDLEVCMADIRNAYLQAPSSQKDYIVCGPEFGLENVGKVALIHRAIYGGKTAGRVFRNHLRACMRHLGFESCPADLDVWMRPAIKADGQEY</sequence>
<feature type="domain" description="Reverse transcriptase Ty1/copia-type" evidence="2">
    <location>
        <begin position="519"/>
        <end position="653"/>
    </location>
</feature>
<evidence type="ECO:0000256" key="1">
    <source>
        <dbReference type="SAM" id="MobiDB-lite"/>
    </source>
</evidence>
<evidence type="ECO:0000313" key="4">
    <source>
        <dbReference type="Proteomes" id="UP001295423"/>
    </source>
</evidence>
<organism evidence="3 4">
    <name type="scientific">Cylindrotheca closterium</name>
    <dbReference type="NCBI Taxonomy" id="2856"/>
    <lineage>
        <taxon>Eukaryota</taxon>
        <taxon>Sar</taxon>
        <taxon>Stramenopiles</taxon>
        <taxon>Ochrophyta</taxon>
        <taxon>Bacillariophyta</taxon>
        <taxon>Bacillariophyceae</taxon>
        <taxon>Bacillariophycidae</taxon>
        <taxon>Bacillariales</taxon>
        <taxon>Bacillariaceae</taxon>
        <taxon>Cylindrotheca</taxon>
    </lineage>
</organism>
<feature type="compositionally biased region" description="Polar residues" evidence="1">
    <location>
        <begin position="228"/>
        <end position="239"/>
    </location>
</feature>
<reference evidence="3" key="1">
    <citation type="submission" date="2023-08" db="EMBL/GenBank/DDBJ databases">
        <authorList>
            <person name="Audoor S."/>
            <person name="Bilcke G."/>
        </authorList>
    </citation>
    <scope>NUCLEOTIDE SEQUENCE</scope>
</reference>
<comment type="caution">
    <text evidence="3">The sequence shown here is derived from an EMBL/GenBank/DDBJ whole genome shotgun (WGS) entry which is preliminary data.</text>
</comment>
<dbReference type="InterPro" id="IPR013103">
    <property type="entry name" value="RVT_2"/>
</dbReference>
<keyword evidence="4" id="KW-1185">Reference proteome</keyword>
<dbReference type="Proteomes" id="UP001295423">
    <property type="component" value="Unassembled WGS sequence"/>
</dbReference>
<proteinExistence type="predicted"/>
<dbReference type="Pfam" id="PF07727">
    <property type="entry name" value="RVT_2"/>
    <property type="match status" value="1"/>
</dbReference>